<keyword evidence="3" id="KW-0813">Transport</keyword>
<reference evidence="11" key="1">
    <citation type="journal article" date="2015" name="BMC Genomics">
        <title>Draft genome of a commonly misdiagnosed multidrug resistant pathogen Candida auris.</title>
        <authorList>
            <person name="Chatterjee S."/>
            <person name="Alampalli S.V."/>
            <person name="Nageshan R.K."/>
            <person name="Chettiar S.T."/>
            <person name="Joshi S."/>
            <person name="Tatu U.S."/>
        </authorList>
    </citation>
    <scope>NUCLEOTIDE SEQUENCE [LARGE SCALE GENOMIC DNA]</scope>
    <source>
        <strain evidence="11">6684</strain>
    </source>
</reference>
<organism evidence="10 11">
    <name type="scientific">Candidozyma auris</name>
    <name type="common">Yeast</name>
    <name type="synonym">Candida auris</name>
    <dbReference type="NCBI Taxonomy" id="498019"/>
    <lineage>
        <taxon>Eukaryota</taxon>
        <taxon>Fungi</taxon>
        <taxon>Dikarya</taxon>
        <taxon>Ascomycota</taxon>
        <taxon>Saccharomycotina</taxon>
        <taxon>Pichiomycetes</taxon>
        <taxon>Metschnikowiaceae</taxon>
        <taxon>Candidozyma</taxon>
    </lineage>
</organism>
<feature type="transmembrane region" description="Helical" evidence="8">
    <location>
        <begin position="321"/>
        <end position="342"/>
    </location>
</feature>
<sequence length="539" mass="59437">MSTRDFPHSFKDAFCGWYSKVPGELALTKAQRERNTGISSEDDDERVAVERVQFKNLWPAFVSGAGLFSDGYVNNSISTVTTCLSIIYGETYTNSNAISNVAAIAFAGIVFGQLSFGYISDHFARKGGMLTANILLIVFTILCAVATWGKTPEGMFAALTTFRFFLGIAIGAEYPTASVIASEFANQLPVGHRNRYFIWFTHSCVDLGYVVAAFVPMVLLWIFSESRLEVIWRLTLGLGAVPIIALFFMRRKIKNSESYEKTNMKSVKKFPWLLVIKFYWFRLTISSLIWFIYDFSAYAFASYSSYILRIIVPGGDLYKTFGWTVVFNLFYLPGTLIGALFADYFGPRLTMVAGLVAQAVIGFGMTAGFETLQRNIGSFVAVYGVFTALGEFGAGNNTSVLASKTSATPIRGQYYGIAAAVGKVGAFVGTYLFPVIMRNHGGIDSNEGVKTTFYVASALCLFSAFLALFFCPSVGQEAIDEEDRKFLEYLKDNNYDLSLVGDGSLVEDLTEKGERMLDNSTKSDLHVLVSEAALTSKKN</sequence>
<feature type="transmembrane region" description="Helical" evidence="8">
    <location>
        <begin position="349"/>
        <end position="369"/>
    </location>
</feature>
<protein>
    <recommendedName>
        <fullName evidence="9">Major facilitator superfamily (MFS) profile domain-containing protein</fullName>
    </recommendedName>
</protein>
<feature type="transmembrane region" description="Helical" evidence="8">
    <location>
        <begin position="375"/>
        <end position="394"/>
    </location>
</feature>
<keyword evidence="4 8" id="KW-0812">Transmembrane</keyword>
<feature type="domain" description="Major facilitator superfamily (MFS) profile" evidence="9">
    <location>
        <begin position="59"/>
        <end position="475"/>
    </location>
</feature>
<feature type="transmembrane region" description="Helical" evidence="8">
    <location>
        <begin position="414"/>
        <end position="433"/>
    </location>
</feature>
<dbReference type="Pfam" id="PF00083">
    <property type="entry name" value="Sugar_tr"/>
    <property type="match status" value="2"/>
</dbReference>
<evidence type="ECO:0000256" key="5">
    <source>
        <dbReference type="ARBA" id="ARBA00022989"/>
    </source>
</evidence>
<feature type="transmembrane region" description="Helical" evidence="8">
    <location>
        <begin position="155"/>
        <end position="175"/>
    </location>
</feature>
<feature type="transmembrane region" description="Helical" evidence="8">
    <location>
        <begin position="97"/>
        <end position="118"/>
    </location>
</feature>
<dbReference type="VEuPathDB" id="FungiDB:CJJ07_001256"/>
<dbReference type="InterPro" id="IPR020846">
    <property type="entry name" value="MFS_dom"/>
</dbReference>
<dbReference type="GO" id="GO:0001406">
    <property type="term" value="F:glycerophosphodiester transmembrane transporter activity"/>
    <property type="evidence" value="ECO:0007669"/>
    <property type="project" value="UniProtKB-ARBA"/>
</dbReference>
<dbReference type="PANTHER" id="PTHR23508:SF10">
    <property type="entry name" value="CARBOXYLIC ACID TRANSPORTER PROTEIN HOMOLOG"/>
    <property type="match status" value="1"/>
</dbReference>
<evidence type="ECO:0000256" key="4">
    <source>
        <dbReference type="ARBA" id="ARBA00022692"/>
    </source>
</evidence>
<gene>
    <name evidence="10" type="ORF">QG37_02112</name>
</gene>
<feature type="transmembrane region" description="Helical" evidence="8">
    <location>
        <begin position="196"/>
        <end position="224"/>
    </location>
</feature>
<accession>A0A0L0P4C0</accession>
<keyword evidence="6" id="KW-0843">Virulence</keyword>
<feature type="transmembrane region" description="Helical" evidence="8">
    <location>
        <begin position="270"/>
        <end position="293"/>
    </location>
</feature>
<dbReference type="PROSITE" id="PS50850">
    <property type="entry name" value="MFS"/>
    <property type="match status" value="1"/>
</dbReference>
<dbReference type="EMBL" id="LGST01000016">
    <property type="protein sequence ID" value="KNE01222.1"/>
    <property type="molecule type" value="Genomic_DNA"/>
</dbReference>
<dbReference type="VEuPathDB" id="FungiDB:CJJ09_000906"/>
<dbReference type="VEuPathDB" id="FungiDB:QG37_02112"/>
<feature type="transmembrane region" description="Helical" evidence="8">
    <location>
        <begin position="453"/>
        <end position="475"/>
    </location>
</feature>
<dbReference type="GO" id="GO:0005886">
    <property type="term" value="C:plasma membrane"/>
    <property type="evidence" value="ECO:0007669"/>
    <property type="project" value="UniProtKB-SubCell"/>
</dbReference>
<proteinExistence type="inferred from homology"/>
<comment type="similarity">
    <text evidence="2">Belongs to the major facilitator superfamily. Sugar transporter (TC 2.A.1.1) family.</text>
</comment>
<dbReference type="FunFam" id="1.20.1250.20:FF:000140">
    <property type="entry name" value="Putative MFS phospholipid transporter"/>
    <property type="match status" value="1"/>
</dbReference>
<dbReference type="Gene3D" id="1.20.1250.20">
    <property type="entry name" value="MFS general substrate transporter like domains"/>
    <property type="match status" value="1"/>
</dbReference>
<name>A0A0L0P4C0_CANAR</name>
<evidence type="ECO:0000256" key="3">
    <source>
        <dbReference type="ARBA" id="ARBA00022448"/>
    </source>
</evidence>
<evidence type="ECO:0000256" key="2">
    <source>
        <dbReference type="ARBA" id="ARBA00010992"/>
    </source>
</evidence>
<keyword evidence="7 8" id="KW-0472">Membrane</keyword>
<evidence type="ECO:0000256" key="8">
    <source>
        <dbReference type="SAM" id="Phobius"/>
    </source>
</evidence>
<evidence type="ECO:0000313" key="10">
    <source>
        <dbReference type="EMBL" id="KNE01222.1"/>
    </source>
</evidence>
<dbReference type="AlphaFoldDB" id="A0A0L0P4C0"/>
<dbReference type="PANTHER" id="PTHR23508">
    <property type="entry name" value="CARBOXYLIC ACID TRANSPORTER PROTEIN HOMOLOG"/>
    <property type="match status" value="1"/>
</dbReference>
<dbReference type="VEuPathDB" id="FungiDB:B9J08_003202"/>
<dbReference type="VEuPathDB" id="FungiDB:CJI97_003273"/>
<keyword evidence="5 8" id="KW-1133">Transmembrane helix</keyword>
<dbReference type="InterPro" id="IPR005828">
    <property type="entry name" value="MFS_sugar_transport-like"/>
</dbReference>
<evidence type="ECO:0000256" key="7">
    <source>
        <dbReference type="ARBA" id="ARBA00023136"/>
    </source>
</evidence>
<dbReference type="SUPFAM" id="SSF103473">
    <property type="entry name" value="MFS general substrate transporter"/>
    <property type="match status" value="1"/>
</dbReference>
<dbReference type="InterPro" id="IPR036259">
    <property type="entry name" value="MFS_trans_sf"/>
</dbReference>
<comment type="caution">
    <text evidence="10">The sequence shown here is derived from an EMBL/GenBank/DDBJ whole genome shotgun (WGS) entry which is preliminary data.</text>
</comment>
<feature type="transmembrane region" description="Helical" evidence="8">
    <location>
        <begin position="230"/>
        <end position="249"/>
    </location>
</feature>
<evidence type="ECO:0000256" key="6">
    <source>
        <dbReference type="ARBA" id="ARBA00023026"/>
    </source>
</evidence>
<evidence type="ECO:0000256" key="1">
    <source>
        <dbReference type="ARBA" id="ARBA00004651"/>
    </source>
</evidence>
<evidence type="ECO:0000259" key="9">
    <source>
        <dbReference type="PROSITE" id="PS50850"/>
    </source>
</evidence>
<feature type="transmembrane region" description="Helical" evidence="8">
    <location>
        <begin position="130"/>
        <end position="149"/>
    </location>
</feature>
<dbReference type="Proteomes" id="UP000037122">
    <property type="component" value="Unassembled WGS sequence"/>
</dbReference>
<comment type="subcellular location">
    <subcellularLocation>
        <location evidence="1">Cell membrane</location>
        <topology evidence="1">Multi-pass membrane protein</topology>
    </subcellularLocation>
</comment>
<dbReference type="VEuPathDB" id="FungiDB:CJI96_0001734"/>
<dbReference type="GO" id="GO:0046943">
    <property type="term" value="F:carboxylic acid transmembrane transporter activity"/>
    <property type="evidence" value="ECO:0007669"/>
    <property type="project" value="TreeGrafter"/>
</dbReference>
<evidence type="ECO:0000313" key="11">
    <source>
        <dbReference type="Proteomes" id="UP000037122"/>
    </source>
</evidence>